<name>A0A9R1VN85_LACSA</name>
<protein>
    <recommendedName>
        <fullName evidence="3">Reverse transcriptase zinc-binding domain-containing protein</fullName>
    </recommendedName>
</protein>
<evidence type="ECO:0008006" key="3">
    <source>
        <dbReference type="Google" id="ProtNLM"/>
    </source>
</evidence>
<dbReference type="EMBL" id="NBSK02000004">
    <property type="protein sequence ID" value="KAJ0209405.1"/>
    <property type="molecule type" value="Genomic_DNA"/>
</dbReference>
<gene>
    <name evidence="1" type="ORF">LSAT_V11C400225470</name>
</gene>
<dbReference type="AlphaFoldDB" id="A0A9R1VN85"/>
<keyword evidence="2" id="KW-1185">Reference proteome</keyword>
<evidence type="ECO:0000313" key="2">
    <source>
        <dbReference type="Proteomes" id="UP000235145"/>
    </source>
</evidence>
<accession>A0A9R1VN85</accession>
<organism evidence="1 2">
    <name type="scientific">Lactuca sativa</name>
    <name type="common">Garden lettuce</name>
    <dbReference type="NCBI Taxonomy" id="4236"/>
    <lineage>
        <taxon>Eukaryota</taxon>
        <taxon>Viridiplantae</taxon>
        <taxon>Streptophyta</taxon>
        <taxon>Embryophyta</taxon>
        <taxon>Tracheophyta</taxon>
        <taxon>Spermatophyta</taxon>
        <taxon>Magnoliopsida</taxon>
        <taxon>eudicotyledons</taxon>
        <taxon>Gunneridae</taxon>
        <taxon>Pentapetalae</taxon>
        <taxon>asterids</taxon>
        <taxon>campanulids</taxon>
        <taxon>Asterales</taxon>
        <taxon>Asteraceae</taxon>
        <taxon>Cichorioideae</taxon>
        <taxon>Cichorieae</taxon>
        <taxon>Lactucinae</taxon>
        <taxon>Lactuca</taxon>
    </lineage>
</organism>
<dbReference type="Proteomes" id="UP000235145">
    <property type="component" value="Unassembled WGS sequence"/>
</dbReference>
<sequence length="142" mass="16906">MLSYGGRLTLIKYCVACWSLFKPSCFWGADVQERKISWVKWDLILNCKEKGGLRVGSLDALNNALIYKWKWRYCTNTNALWTRVIRVCNDKQFGLNGKLHSTSKVDKGNMIRKLGDGCLIQFWRDKWRDQLRFKMKYDQWRI</sequence>
<evidence type="ECO:0000313" key="1">
    <source>
        <dbReference type="EMBL" id="KAJ0209405.1"/>
    </source>
</evidence>
<reference evidence="1 2" key="1">
    <citation type="journal article" date="2017" name="Nat. Commun.">
        <title>Genome assembly with in vitro proximity ligation data and whole-genome triplication in lettuce.</title>
        <authorList>
            <person name="Reyes-Chin-Wo S."/>
            <person name="Wang Z."/>
            <person name="Yang X."/>
            <person name="Kozik A."/>
            <person name="Arikit S."/>
            <person name="Song C."/>
            <person name="Xia L."/>
            <person name="Froenicke L."/>
            <person name="Lavelle D.O."/>
            <person name="Truco M.J."/>
            <person name="Xia R."/>
            <person name="Zhu S."/>
            <person name="Xu C."/>
            <person name="Xu H."/>
            <person name="Xu X."/>
            <person name="Cox K."/>
            <person name="Korf I."/>
            <person name="Meyers B.C."/>
            <person name="Michelmore R.W."/>
        </authorList>
    </citation>
    <scope>NUCLEOTIDE SEQUENCE [LARGE SCALE GENOMIC DNA]</scope>
    <source>
        <strain evidence="2">cv. Salinas</strain>
        <tissue evidence="1">Seedlings</tissue>
    </source>
</reference>
<comment type="caution">
    <text evidence="1">The sequence shown here is derived from an EMBL/GenBank/DDBJ whole genome shotgun (WGS) entry which is preliminary data.</text>
</comment>
<proteinExistence type="predicted"/>